<proteinExistence type="predicted"/>
<accession>A0A2P2IRM7</accession>
<dbReference type="InterPro" id="IPR046960">
    <property type="entry name" value="PPR_At4g14850-like_plant"/>
</dbReference>
<reference evidence="2" key="1">
    <citation type="submission" date="2018-02" db="EMBL/GenBank/DDBJ databases">
        <title>Rhizophora mucronata_Transcriptome.</title>
        <authorList>
            <person name="Meera S.P."/>
            <person name="Sreeshan A."/>
            <person name="Augustine A."/>
        </authorList>
    </citation>
    <scope>NUCLEOTIDE SEQUENCE</scope>
    <source>
        <tissue evidence="2">Leaf</tissue>
    </source>
</reference>
<organism evidence="2">
    <name type="scientific">Rhizophora mucronata</name>
    <name type="common">Asiatic mangrove</name>
    <dbReference type="NCBI Taxonomy" id="61149"/>
    <lineage>
        <taxon>Eukaryota</taxon>
        <taxon>Viridiplantae</taxon>
        <taxon>Streptophyta</taxon>
        <taxon>Embryophyta</taxon>
        <taxon>Tracheophyta</taxon>
        <taxon>Spermatophyta</taxon>
        <taxon>Magnoliopsida</taxon>
        <taxon>eudicotyledons</taxon>
        <taxon>Gunneridae</taxon>
        <taxon>Pentapetalae</taxon>
        <taxon>rosids</taxon>
        <taxon>fabids</taxon>
        <taxon>Malpighiales</taxon>
        <taxon>Rhizophoraceae</taxon>
        <taxon>Rhizophora</taxon>
    </lineage>
</organism>
<dbReference type="NCBIfam" id="TIGR00756">
    <property type="entry name" value="PPR"/>
    <property type="match status" value="1"/>
</dbReference>
<protein>
    <submittedName>
        <fullName evidence="2">Uncharacterized protein</fullName>
    </submittedName>
</protein>
<dbReference type="FunFam" id="1.25.40.10:FF:000366">
    <property type="entry name" value="Pentatricopeptide (PPR) repeat-containing protein"/>
    <property type="match status" value="1"/>
</dbReference>
<dbReference type="InterPro" id="IPR002885">
    <property type="entry name" value="PPR_rpt"/>
</dbReference>
<dbReference type="PANTHER" id="PTHR47926:SF406">
    <property type="entry name" value="REPEAT (PPR) SUPERFAMILY PROTEIN, PUTATIVE-RELATED"/>
    <property type="match status" value="1"/>
</dbReference>
<dbReference type="GO" id="GO:0009451">
    <property type="term" value="P:RNA modification"/>
    <property type="evidence" value="ECO:0007669"/>
    <property type="project" value="InterPro"/>
</dbReference>
<dbReference type="GO" id="GO:0003723">
    <property type="term" value="F:RNA binding"/>
    <property type="evidence" value="ECO:0007669"/>
    <property type="project" value="InterPro"/>
</dbReference>
<dbReference type="InterPro" id="IPR046848">
    <property type="entry name" value="E_motif"/>
</dbReference>
<dbReference type="Pfam" id="PF20431">
    <property type="entry name" value="E_motif"/>
    <property type="match status" value="1"/>
</dbReference>
<dbReference type="InterPro" id="IPR011990">
    <property type="entry name" value="TPR-like_helical_dom_sf"/>
</dbReference>
<dbReference type="PANTHER" id="PTHR47926">
    <property type="entry name" value="PENTATRICOPEPTIDE REPEAT-CONTAINING PROTEIN"/>
    <property type="match status" value="1"/>
</dbReference>
<dbReference type="AlphaFoldDB" id="A0A2P2IRM7"/>
<dbReference type="SUPFAM" id="SSF48452">
    <property type="entry name" value="TPR-like"/>
    <property type="match status" value="1"/>
</dbReference>
<evidence type="ECO:0000313" key="2">
    <source>
        <dbReference type="EMBL" id="MBW83878.1"/>
    </source>
</evidence>
<keyword evidence="1" id="KW-0677">Repeat</keyword>
<dbReference type="InterPro" id="IPR046849">
    <property type="entry name" value="E2_motif"/>
</dbReference>
<dbReference type="Pfam" id="PF01535">
    <property type="entry name" value="PPR"/>
    <property type="match status" value="1"/>
</dbReference>
<dbReference type="EMBL" id="GGEC01003395">
    <property type="protein sequence ID" value="MBW83878.1"/>
    <property type="molecule type" value="Transcribed_RNA"/>
</dbReference>
<dbReference type="Gene3D" id="1.25.40.10">
    <property type="entry name" value="Tetratricopeptide repeat domain"/>
    <property type="match status" value="1"/>
</dbReference>
<sequence length="194" mass="22212">MGLLDKGLHYFDAMLTQYGLDPQIEHYACVVDILGRAGRVGEALKLVEEMPFEADIVIWKTLLSMCKIHGNVEIAEKATSSLLQLDPQDPSVYILLSNIYANAGMWDKVSEMRKLMRSKKLRKEPGCSWIEVIDEVHTFHVADKAHPRCKEIYEKLDVLIGEIKWAGYTPDIDFMLDEETEENDEPEDPRQLCI</sequence>
<name>A0A2P2IRM7_RHIMU</name>
<evidence type="ECO:0000256" key="1">
    <source>
        <dbReference type="ARBA" id="ARBA00022737"/>
    </source>
</evidence>
<dbReference type="Pfam" id="PF20430">
    <property type="entry name" value="Eplus_motif"/>
    <property type="match status" value="1"/>
</dbReference>